<evidence type="ECO:0000313" key="5">
    <source>
        <dbReference type="EMBL" id="RMZ67333.1"/>
    </source>
</evidence>
<evidence type="ECO:0000256" key="3">
    <source>
        <dbReference type="SAM" id="SignalP"/>
    </source>
</evidence>
<dbReference type="InterPro" id="IPR056634">
    <property type="entry name" value="DUF7732"/>
</dbReference>
<organism evidence="5 6">
    <name type="scientific">Pyrenophora seminiperda CCB06</name>
    <dbReference type="NCBI Taxonomy" id="1302712"/>
    <lineage>
        <taxon>Eukaryota</taxon>
        <taxon>Fungi</taxon>
        <taxon>Dikarya</taxon>
        <taxon>Ascomycota</taxon>
        <taxon>Pezizomycotina</taxon>
        <taxon>Dothideomycetes</taxon>
        <taxon>Pleosporomycetidae</taxon>
        <taxon>Pleosporales</taxon>
        <taxon>Pleosporineae</taxon>
        <taxon>Pleosporaceae</taxon>
        <taxon>Pyrenophora</taxon>
    </lineage>
</organism>
<feature type="compositionally biased region" description="Low complexity" evidence="1">
    <location>
        <begin position="169"/>
        <end position="178"/>
    </location>
</feature>
<keyword evidence="2" id="KW-1133">Transmembrane helix</keyword>
<feature type="region of interest" description="Disordered" evidence="1">
    <location>
        <begin position="169"/>
        <end position="188"/>
    </location>
</feature>
<evidence type="ECO:0000259" key="4">
    <source>
        <dbReference type="Pfam" id="PF24866"/>
    </source>
</evidence>
<dbReference type="PANTHER" id="PTHR42091:SF1">
    <property type="entry name" value="CONSERVED GLYCINE-RICH PROTEIN (AFU_ORTHOLOGUE AFUA_7G02440)"/>
    <property type="match status" value="1"/>
</dbReference>
<name>A0A3M7LYL5_9PLEO</name>
<accession>A0A3M7LYL5</accession>
<keyword evidence="6" id="KW-1185">Reference proteome</keyword>
<feature type="signal peptide" evidence="3">
    <location>
        <begin position="1"/>
        <end position="18"/>
    </location>
</feature>
<feature type="domain" description="DUF7732" evidence="4">
    <location>
        <begin position="110"/>
        <end position="174"/>
    </location>
</feature>
<dbReference type="OrthoDB" id="5425547at2759"/>
<feature type="compositionally biased region" description="Low complexity" evidence="1">
    <location>
        <begin position="83"/>
        <end position="100"/>
    </location>
</feature>
<evidence type="ECO:0000256" key="1">
    <source>
        <dbReference type="SAM" id="MobiDB-lite"/>
    </source>
</evidence>
<feature type="chain" id="PRO_5018325563" evidence="3">
    <location>
        <begin position="19"/>
        <end position="294"/>
    </location>
</feature>
<dbReference type="EMBL" id="KE747810">
    <property type="protein sequence ID" value="RMZ67333.1"/>
    <property type="molecule type" value="Genomic_DNA"/>
</dbReference>
<dbReference type="Proteomes" id="UP000265663">
    <property type="component" value="Unassembled WGS sequence"/>
</dbReference>
<keyword evidence="3" id="KW-0732">Signal</keyword>
<dbReference type="PANTHER" id="PTHR42091">
    <property type="entry name" value="CONSERVED GLYCINE-RICH PROTEIN (AFU_ORTHOLOGUE AFUA_7G02440)"/>
    <property type="match status" value="1"/>
</dbReference>
<evidence type="ECO:0000256" key="2">
    <source>
        <dbReference type="SAM" id="Phobius"/>
    </source>
</evidence>
<gene>
    <name evidence="5" type="ORF">GMOD_00001244</name>
</gene>
<dbReference type="AlphaFoldDB" id="A0A3M7LYL5"/>
<evidence type="ECO:0000313" key="6">
    <source>
        <dbReference type="Proteomes" id="UP000265663"/>
    </source>
</evidence>
<keyword evidence="2" id="KW-0812">Transmembrane</keyword>
<dbReference type="Pfam" id="PF24866">
    <property type="entry name" value="DUF7732"/>
    <property type="match status" value="2"/>
</dbReference>
<proteinExistence type="predicted"/>
<reference evidence="5 6" key="1">
    <citation type="journal article" date="2014" name="PLoS ONE">
        <title>De novo Genome Assembly of the Fungal Plant Pathogen Pyrenophora semeniperda.</title>
        <authorList>
            <person name="Soliai M.M."/>
            <person name="Meyer S.E."/>
            <person name="Udall J.A."/>
            <person name="Elzinga D.E."/>
            <person name="Hermansen R.A."/>
            <person name="Bodily P.M."/>
            <person name="Hart A.A."/>
            <person name="Coleman C.E."/>
        </authorList>
    </citation>
    <scope>NUCLEOTIDE SEQUENCE [LARGE SCALE GENOMIC DNA]</scope>
    <source>
        <strain evidence="5 6">CCB06</strain>
        <tissue evidence="5">Mycelium</tissue>
    </source>
</reference>
<feature type="region of interest" description="Disordered" evidence="1">
    <location>
        <begin position="33"/>
        <end position="105"/>
    </location>
</feature>
<feature type="transmembrane region" description="Helical" evidence="2">
    <location>
        <begin position="130"/>
        <end position="154"/>
    </location>
</feature>
<feature type="compositionally biased region" description="Gly residues" evidence="1">
    <location>
        <begin position="55"/>
        <end position="82"/>
    </location>
</feature>
<protein>
    <submittedName>
        <fullName evidence="5">Conserved glycine-rich</fullName>
    </submittedName>
</protein>
<keyword evidence="2" id="KW-0472">Membrane</keyword>
<sequence length="294" mass="30485">MKVSQFLAFLVAAQAISAASIPETSNALHAIKARRNEPSEITNPDFTLERRKGGGGRGGGSSSGGSSSGGGRSSGGSSGGSSGRTSSSSNTGGATRSGSGPARSFGGGKYYAGGASTPYKAGSRTPSKGLLAGALILPATLLLVMPGLWLYNVYPYYYNNPYRFYNRTATNDDNNNNNNDKRGLWTRQTQGRNESLPVMCLCQEYSVCGCEENDNDQSYLNDLVGNGSYAALNKSLITVSTVNGTKTLVLNGTLPNGTTAPGGTDDDSAAVNLRVGKYAGYYVVGVMVLAGVFI</sequence>
<feature type="domain" description="DUF7732" evidence="4">
    <location>
        <begin position="185"/>
        <end position="258"/>
    </location>
</feature>